<sequence length="168" mass="18447">MHLQRRNDEADGDNATTDIAPQGLSMAAAGVLVALFAIGMAPSSYSKIPRSTADLTRAMIIVLVFTVFLIRRRLRTLIKGNVNGRGFGMFNFVHWQRSVGNSADSRSRMWWGGGGSLCSEEGGSMSPRVASFQSEFLDPDGSTIRGERLTRMRRSLLRADHGAWLGRT</sequence>
<evidence type="ECO:0000256" key="1">
    <source>
        <dbReference type="SAM" id="Phobius"/>
    </source>
</evidence>
<gene>
    <name evidence="2" type="ORF">Purlil1_6222</name>
</gene>
<evidence type="ECO:0000313" key="3">
    <source>
        <dbReference type="Proteomes" id="UP001287286"/>
    </source>
</evidence>
<keyword evidence="1" id="KW-1133">Transmembrane helix</keyword>
<reference evidence="2 3" key="1">
    <citation type="journal article" date="2024" name="Microbiol. Resour. Announc.">
        <title>Genome annotations for the ascomycete fungi Trichoderma harzianum, Trichoderma aggressivum, and Purpureocillium lilacinum.</title>
        <authorList>
            <person name="Beijen E.P.W."/>
            <person name="Ohm R.A."/>
        </authorList>
    </citation>
    <scope>NUCLEOTIDE SEQUENCE [LARGE SCALE GENOMIC DNA]</scope>
    <source>
        <strain evidence="2 3">CBS 150709</strain>
    </source>
</reference>
<evidence type="ECO:0000313" key="2">
    <source>
        <dbReference type="EMBL" id="KAK4089233.1"/>
    </source>
</evidence>
<dbReference type="EMBL" id="JAWRVI010000020">
    <property type="protein sequence ID" value="KAK4089233.1"/>
    <property type="molecule type" value="Genomic_DNA"/>
</dbReference>
<organism evidence="2 3">
    <name type="scientific">Purpureocillium lilacinum</name>
    <name type="common">Paecilomyces lilacinus</name>
    <dbReference type="NCBI Taxonomy" id="33203"/>
    <lineage>
        <taxon>Eukaryota</taxon>
        <taxon>Fungi</taxon>
        <taxon>Dikarya</taxon>
        <taxon>Ascomycota</taxon>
        <taxon>Pezizomycotina</taxon>
        <taxon>Sordariomycetes</taxon>
        <taxon>Hypocreomycetidae</taxon>
        <taxon>Hypocreales</taxon>
        <taxon>Ophiocordycipitaceae</taxon>
        <taxon>Purpureocillium</taxon>
    </lineage>
</organism>
<proteinExistence type="predicted"/>
<accession>A0ABR0BYR2</accession>
<dbReference type="Proteomes" id="UP001287286">
    <property type="component" value="Unassembled WGS sequence"/>
</dbReference>
<feature type="transmembrane region" description="Helical" evidence="1">
    <location>
        <begin position="24"/>
        <end position="43"/>
    </location>
</feature>
<name>A0ABR0BYR2_PURLI</name>
<feature type="transmembrane region" description="Helical" evidence="1">
    <location>
        <begin position="55"/>
        <end position="71"/>
    </location>
</feature>
<comment type="caution">
    <text evidence="2">The sequence shown here is derived from an EMBL/GenBank/DDBJ whole genome shotgun (WGS) entry which is preliminary data.</text>
</comment>
<protein>
    <submittedName>
        <fullName evidence="2">Uncharacterized protein</fullName>
    </submittedName>
</protein>
<keyword evidence="1" id="KW-0472">Membrane</keyword>
<keyword evidence="3" id="KW-1185">Reference proteome</keyword>
<keyword evidence="1" id="KW-0812">Transmembrane</keyword>